<dbReference type="EMBL" id="CM024793">
    <property type="protein sequence ID" value="KAG8002955.1"/>
    <property type="molecule type" value="Genomic_DNA"/>
</dbReference>
<proteinExistence type="predicted"/>
<reference evidence="1" key="1">
    <citation type="submission" date="2020-04" db="EMBL/GenBank/DDBJ databases">
        <title>A chromosome-scale assembly and high-density genetic map of the yellow drum (Nibea albiflora) genome.</title>
        <authorList>
            <person name="Xu D."/>
            <person name="Zhang W."/>
            <person name="Chen R."/>
            <person name="Tan P."/>
            <person name="Wang L."/>
            <person name="Song H."/>
            <person name="Tian L."/>
            <person name="Zhu Q."/>
            <person name="Wang B."/>
        </authorList>
    </citation>
    <scope>NUCLEOTIDE SEQUENCE</scope>
    <source>
        <strain evidence="1">ZJHYS-2018</strain>
    </source>
</reference>
<comment type="caution">
    <text evidence="1">The sequence shown here is derived from an EMBL/GenBank/DDBJ whole genome shotgun (WGS) entry which is preliminary data.</text>
</comment>
<organism evidence="1 2">
    <name type="scientific">Nibea albiflora</name>
    <name type="common">Yellow drum</name>
    <name type="synonym">Corvina albiflora</name>
    <dbReference type="NCBI Taxonomy" id="240163"/>
    <lineage>
        <taxon>Eukaryota</taxon>
        <taxon>Metazoa</taxon>
        <taxon>Chordata</taxon>
        <taxon>Craniata</taxon>
        <taxon>Vertebrata</taxon>
        <taxon>Euteleostomi</taxon>
        <taxon>Actinopterygii</taxon>
        <taxon>Neopterygii</taxon>
        <taxon>Teleostei</taxon>
        <taxon>Neoteleostei</taxon>
        <taxon>Acanthomorphata</taxon>
        <taxon>Eupercaria</taxon>
        <taxon>Sciaenidae</taxon>
        <taxon>Nibea</taxon>
    </lineage>
</organism>
<dbReference type="Proteomes" id="UP000805704">
    <property type="component" value="Chromosome 5"/>
</dbReference>
<protein>
    <submittedName>
        <fullName evidence="1">Uncharacterized protein</fullName>
    </submittedName>
</protein>
<keyword evidence="2" id="KW-1185">Reference proteome</keyword>
<sequence>MERYYNAEAAAAAAGGEDKLAVGRVIWELWTAWLSLMFSPAVDKQLMPHQGRCGFQSRPENCAKALLDELDSVSEGHVTDESIIF</sequence>
<name>A0ACB7EMB4_NIBAL</name>
<accession>A0ACB7EMB4</accession>
<evidence type="ECO:0000313" key="1">
    <source>
        <dbReference type="EMBL" id="KAG8002955.1"/>
    </source>
</evidence>
<gene>
    <name evidence="1" type="ORF">GBF38_015579</name>
</gene>
<evidence type="ECO:0000313" key="2">
    <source>
        <dbReference type="Proteomes" id="UP000805704"/>
    </source>
</evidence>